<feature type="domain" description="Peptidase S1" evidence="1">
    <location>
        <begin position="1"/>
        <end position="209"/>
    </location>
</feature>
<evidence type="ECO:0000313" key="2">
    <source>
        <dbReference type="EMBL" id="RZF43954.1"/>
    </source>
</evidence>
<dbReference type="STRING" id="195883.A0A482XDK1"/>
<dbReference type="InterPro" id="IPR001254">
    <property type="entry name" value="Trypsin_dom"/>
</dbReference>
<dbReference type="PANTHER" id="PTHR24258:SF136">
    <property type="entry name" value="GH06673P-RELATED"/>
    <property type="match status" value="1"/>
</dbReference>
<sequence>MRVGEYDLRQNPDCDLAGFCAPSAKEYLAFKVSIHPDYIAHDPEDPAFPYNPLADIAVVRIDGEFIFSDFVLPICLEYGDLLKQDYAGEIAETIGWGVWGVDGNKLQNPKILQKVSLEVLNVSICSEILKEIPESYICAGTQTQFSYSGDSGSPIFIAKSVDGDIPRQYQIGLSSSAFALDITSWYGGKPPNGYTRVSYFLEWILDQIQD</sequence>
<dbReference type="Proteomes" id="UP000291343">
    <property type="component" value="Unassembled WGS sequence"/>
</dbReference>
<protein>
    <recommendedName>
        <fullName evidence="1">Peptidase S1 domain-containing protein</fullName>
    </recommendedName>
</protein>
<name>A0A482XDK1_LAOST</name>
<dbReference type="InterPro" id="IPR009003">
    <property type="entry name" value="Peptidase_S1_PA"/>
</dbReference>
<dbReference type="Pfam" id="PF00089">
    <property type="entry name" value="Trypsin"/>
    <property type="match status" value="1"/>
</dbReference>
<accession>A0A482XDK1</accession>
<dbReference type="SUPFAM" id="SSF50494">
    <property type="entry name" value="Trypsin-like serine proteases"/>
    <property type="match status" value="1"/>
</dbReference>
<dbReference type="InterPro" id="IPR043504">
    <property type="entry name" value="Peptidase_S1_PA_chymotrypsin"/>
</dbReference>
<organism evidence="2 3">
    <name type="scientific">Laodelphax striatellus</name>
    <name type="common">Small brown planthopper</name>
    <name type="synonym">Delphax striatella</name>
    <dbReference type="NCBI Taxonomy" id="195883"/>
    <lineage>
        <taxon>Eukaryota</taxon>
        <taxon>Metazoa</taxon>
        <taxon>Ecdysozoa</taxon>
        <taxon>Arthropoda</taxon>
        <taxon>Hexapoda</taxon>
        <taxon>Insecta</taxon>
        <taxon>Pterygota</taxon>
        <taxon>Neoptera</taxon>
        <taxon>Paraneoptera</taxon>
        <taxon>Hemiptera</taxon>
        <taxon>Auchenorrhyncha</taxon>
        <taxon>Fulgoroidea</taxon>
        <taxon>Delphacidae</taxon>
        <taxon>Criomorphinae</taxon>
        <taxon>Laodelphax</taxon>
    </lineage>
</organism>
<proteinExistence type="predicted"/>
<dbReference type="AlphaFoldDB" id="A0A482XDK1"/>
<dbReference type="PROSITE" id="PS50240">
    <property type="entry name" value="TRYPSIN_DOM"/>
    <property type="match status" value="1"/>
</dbReference>
<dbReference type="InParanoid" id="A0A482XDK1"/>
<evidence type="ECO:0000259" key="1">
    <source>
        <dbReference type="PROSITE" id="PS50240"/>
    </source>
</evidence>
<dbReference type="EMBL" id="QKKF02011937">
    <property type="protein sequence ID" value="RZF43954.1"/>
    <property type="molecule type" value="Genomic_DNA"/>
</dbReference>
<reference evidence="2 3" key="1">
    <citation type="journal article" date="2017" name="Gigascience">
        <title>Genome sequence of the small brown planthopper, Laodelphax striatellus.</title>
        <authorList>
            <person name="Zhu J."/>
            <person name="Jiang F."/>
            <person name="Wang X."/>
            <person name="Yang P."/>
            <person name="Bao Y."/>
            <person name="Zhao W."/>
            <person name="Wang W."/>
            <person name="Lu H."/>
            <person name="Wang Q."/>
            <person name="Cui N."/>
            <person name="Li J."/>
            <person name="Chen X."/>
            <person name="Luo L."/>
            <person name="Yu J."/>
            <person name="Kang L."/>
            <person name="Cui F."/>
        </authorList>
    </citation>
    <scope>NUCLEOTIDE SEQUENCE [LARGE SCALE GENOMIC DNA]</scope>
    <source>
        <strain evidence="2">Lst14</strain>
    </source>
</reference>
<dbReference type="GO" id="GO:0004252">
    <property type="term" value="F:serine-type endopeptidase activity"/>
    <property type="evidence" value="ECO:0007669"/>
    <property type="project" value="InterPro"/>
</dbReference>
<dbReference type="SMART" id="SM00020">
    <property type="entry name" value="Tryp_SPc"/>
    <property type="match status" value="1"/>
</dbReference>
<dbReference type="PANTHER" id="PTHR24258">
    <property type="entry name" value="SERINE PROTEASE-RELATED"/>
    <property type="match status" value="1"/>
</dbReference>
<dbReference type="OrthoDB" id="6629601at2759"/>
<keyword evidence="3" id="KW-1185">Reference proteome</keyword>
<dbReference type="SMR" id="A0A482XDK1"/>
<dbReference type="GO" id="GO:0006508">
    <property type="term" value="P:proteolysis"/>
    <property type="evidence" value="ECO:0007669"/>
    <property type="project" value="InterPro"/>
</dbReference>
<dbReference type="Gene3D" id="2.40.10.10">
    <property type="entry name" value="Trypsin-like serine proteases"/>
    <property type="match status" value="1"/>
</dbReference>
<comment type="caution">
    <text evidence="2">The sequence shown here is derived from an EMBL/GenBank/DDBJ whole genome shotgun (WGS) entry which is preliminary data.</text>
</comment>
<gene>
    <name evidence="2" type="ORF">LSTR_LSTR006762</name>
</gene>
<evidence type="ECO:0000313" key="3">
    <source>
        <dbReference type="Proteomes" id="UP000291343"/>
    </source>
</evidence>